<dbReference type="SMART" id="SM01118">
    <property type="entry name" value="CYTH"/>
    <property type="match status" value="1"/>
</dbReference>
<dbReference type="Gene3D" id="2.40.320.10">
    <property type="entry name" value="Hypothetical Protein Pfu-838710-001"/>
    <property type="match status" value="1"/>
</dbReference>
<dbReference type="InterPro" id="IPR033469">
    <property type="entry name" value="CYTH-like_dom_sf"/>
</dbReference>
<dbReference type="RefSeq" id="WP_243923628.1">
    <property type="nucleotide sequence ID" value="NZ_JALHLG010000044.1"/>
</dbReference>
<gene>
    <name evidence="3" type="ORF">MTR66_18205</name>
</gene>
<organism evidence="3 4">
    <name type="scientific">Novosphingobium beihaiensis</name>
    <dbReference type="NCBI Taxonomy" id="2930389"/>
    <lineage>
        <taxon>Bacteria</taxon>
        <taxon>Pseudomonadati</taxon>
        <taxon>Pseudomonadota</taxon>
        <taxon>Alphaproteobacteria</taxon>
        <taxon>Sphingomonadales</taxon>
        <taxon>Sphingomonadaceae</taxon>
        <taxon>Novosphingobium</taxon>
    </lineage>
</organism>
<dbReference type="PANTHER" id="PTHR40114:SF1">
    <property type="entry name" value="SLR0698 PROTEIN"/>
    <property type="match status" value="1"/>
</dbReference>
<comment type="caution">
    <text evidence="3">The sequence shown here is derived from an EMBL/GenBank/DDBJ whole genome shotgun (WGS) entry which is preliminary data.</text>
</comment>
<dbReference type="PROSITE" id="PS51707">
    <property type="entry name" value="CYTH"/>
    <property type="match status" value="1"/>
</dbReference>
<dbReference type="EMBL" id="JALHLG010000044">
    <property type="protein sequence ID" value="MCJ2188740.1"/>
    <property type="molecule type" value="Genomic_DNA"/>
</dbReference>
<protein>
    <submittedName>
        <fullName evidence="3">CYTH domain-containing protein</fullName>
    </submittedName>
</protein>
<dbReference type="SUPFAM" id="SSF55154">
    <property type="entry name" value="CYTH-like phosphatases"/>
    <property type="match status" value="1"/>
</dbReference>
<sequence>MTIEIERKFLIADDAWRAQVTGQKHIRQAYLSDSGGASVRVRVVDGSSAKLTVKGATRTDGPALSRAEFEYTIPVEDALAMLELRTGRVLEKTRHLVPAGPGRTWEVDVFAGALEGLVLAEIELDRADEDVPQPEWLGREVTGDPQYSNTALAKGG</sequence>
<evidence type="ECO:0000313" key="4">
    <source>
        <dbReference type="Proteomes" id="UP001202281"/>
    </source>
</evidence>
<name>A0ABT0BUI8_9SPHN</name>
<keyword evidence="4" id="KW-1185">Reference proteome</keyword>
<accession>A0ABT0BUI8</accession>
<evidence type="ECO:0000313" key="3">
    <source>
        <dbReference type="EMBL" id="MCJ2188740.1"/>
    </source>
</evidence>
<feature type="compositionally biased region" description="Polar residues" evidence="1">
    <location>
        <begin position="145"/>
        <end position="156"/>
    </location>
</feature>
<dbReference type="InterPro" id="IPR023577">
    <property type="entry name" value="CYTH_domain"/>
</dbReference>
<evidence type="ECO:0000256" key="1">
    <source>
        <dbReference type="SAM" id="MobiDB-lite"/>
    </source>
</evidence>
<reference evidence="3 4" key="1">
    <citation type="submission" date="2022-04" db="EMBL/GenBank/DDBJ databases">
        <title>Identification of a novel bacterium isolated from mangrove sediments.</title>
        <authorList>
            <person name="Pan X."/>
        </authorList>
    </citation>
    <scope>NUCLEOTIDE SEQUENCE [LARGE SCALE GENOMIC DNA]</scope>
    <source>
        <strain evidence="3 4">B2638</strain>
    </source>
</reference>
<dbReference type="Proteomes" id="UP001202281">
    <property type="component" value="Unassembled WGS sequence"/>
</dbReference>
<dbReference type="PIRSF" id="PIRSF016487">
    <property type="entry name" value="CYTH_UCP016487"/>
    <property type="match status" value="1"/>
</dbReference>
<dbReference type="PANTHER" id="PTHR40114">
    <property type="entry name" value="SLR0698 PROTEIN"/>
    <property type="match status" value="1"/>
</dbReference>
<proteinExistence type="predicted"/>
<feature type="domain" description="CYTH" evidence="2">
    <location>
        <begin position="2"/>
        <end position="156"/>
    </location>
</feature>
<feature type="region of interest" description="Disordered" evidence="1">
    <location>
        <begin position="130"/>
        <end position="156"/>
    </location>
</feature>
<dbReference type="CDD" id="cd07891">
    <property type="entry name" value="CYTH-like_CthTTM-like_1"/>
    <property type="match status" value="1"/>
</dbReference>
<evidence type="ECO:0000259" key="2">
    <source>
        <dbReference type="PROSITE" id="PS51707"/>
    </source>
</evidence>
<dbReference type="Pfam" id="PF01928">
    <property type="entry name" value="CYTH"/>
    <property type="match status" value="1"/>
</dbReference>
<dbReference type="InterPro" id="IPR012042">
    <property type="entry name" value="NeuTTM/CthTTM-like"/>
</dbReference>